<dbReference type="PANTHER" id="PTHR23012:SF180">
    <property type="entry name" value="RING_FYVE_PHD ZINC FINGER SUPERFAMILY PROTEIN"/>
    <property type="match status" value="1"/>
</dbReference>
<keyword evidence="5" id="KW-0812">Transmembrane</keyword>
<reference evidence="7 8" key="1">
    <citation type="submission" date="2020-08" db="EMBL/GenBank/DDBJ databases">
        <title>Plant Genome Project.</title>
        <authorList>
            <person name="Zhang R.-G."/>
        </authorList>
    </citation>
    <scope>NUCLEOTIDE SEQUENCE [LARGE SCALE GENOMIC DNA]</scope>
    <source>
        <tissue evidence="7">Rhizome</tissue>
    </source>
</reference>
<dbReference type="SUPFAM" id="SSF57850">
    <property type="entry name" value="RING/U-box"/>
    <property type="match status" value="1"/>
</dbReference>
<keyword evidence="3" id="KW-0862">Zinc</keyword>
<protein>
    <recommendedName>
        <fullName evidence="6">RING-CH-type domain-containing protein</fullName>
    </recommendedName>
</protein>
<dbReference type="EMBL" id="JACMSC010000015">
    <property type="protein sequence ID" value="KAG6486139.1"/>
    <property type="molecule type" value="Genomic_DNA"/>
</dbReference>
<evidence type="ECO:0000256" key="4">
    <source>
        <dbReference type="SAM" id="MobiDB-lite"/>
    </source>
</evidence>
<dbReference type="InterPro" id="IPR011016">
    <property type="entry name" value="Znf_RING-CH"/>
</dbReference>
<keyword evidence="1" id="KW-0479">Metal-binding</keyword>
<name>A0A8J5KPI0_ZINOF</name>
<dbReference type="InterPro" id="IPR013083">
    <property type="entry name" value="Znf_RING/FYVE/PHD"/>
</dbReference>
<feature type="transmembrane region" description="Helical" evidence="5">
    <location>
        <begin position="186"/>
        <end position="205"/>
    </location>
</feature>
<dbReference type="Gene3D" id="3.30.40.10">
    <property type="entry name" value="Zinc/RING finger domain, C3HC4 (zinc finger)"/>
    <property type="match status" value="1"/>
</dbReference>
<evidence type="ECO:0000256" key="1">
    <source>
        <dbReference type="ARBA" id="ARBA00022723"/>
    </source>
</evidence>
<dbReference type="InterPro" id="IPR022143">
    <property type="entry name" value="DUF3675"/>
</dbReference>
<feature type="domain" description="RING-CH-type" evidence="6">
    <location>
        <begin position="101"/>
        <end position="123"/>
    </location>
</feature>
<dbReference type="InterPro" id="IPR033275">
    <property type="entry name" value="MARCH-like"/>
</dbReference>
<evidence type="ECO:0000256" key="5">
    <source>
        <dbReference type="SAM" id="Phobius"/>
    </source>
</evidence>
<dbReference type="Proteomes" id="UP000734854">
    <property type="component" value="Unassembled WGS sequence"/>
</dbReference>
<evidence type="ECO:0000313" key="7">
    <source>
        <dbReference type="EMBL" id="KAG6486139.1"/>
    </source>
</evidence>
<proteinExistence type="predicted"/>
<comment type="caution">
    <text evidence="7">The sequence shown here is derived from an EMBL/GenBank/DDBJ whole genome shotgun (WGS) entry which is preliminary data.</text>
</comment>
<keyword evidence="8" id="KW-1185">Reference proteome</keyword>
<gene>
    <name evidence="7" type="ORF">ZIOFF_054709</name>
</gene>
<feature type="region of interest" description="Disordered" evidence="4">
    <location>
        <begin position="1"/>
        <end position="30"/>
    </location>
</feature>
<dbReference type="Pfam" id="PF12428">
    <property type="entry name" value="DUF3675"/>
    <property type="match status" value="1"/>
</dbReference>
<dbReference type="GO" id="GO:0016020">
    <property type="term" value="C:membrane"/>
    <property type="evidence" value="ECO:0007669"/>
    <property type="project" value="TreeGrafter"/>
</dbReference>
<evidence type="ECO:0000256" key="2">
    <source>
        <dbReference type="ARBA" id="ARBA00022771"/>
    </source>
</evidence>
<accession>A0A8J5KPI0</accession>
<dbReference type="AlphaFoldDB" id="A0A8J5KPI0"/>
<dbReference type="GO" id="GO:0016567">
    <property type="term" value="P:protein ubiquitination"/>
    <property type="evidence" value="ECO:0007669"/>
    <property type="project" value="TreeGrafter"/>
</dbReference>
<dbReference type="Pfam" id="PF12906">
    <property type="entry name" value="RINGv"/>
    <property type="match status" value="1"/>
</dbReference>
<keyword evidence="5" id="KW-1133">Transmembrane helix</keyword>
<organism evidence="7 8">
    <name type="scientific">Zingiber officinale</name>
    <name type="common">Ginger</name>
    <name type="synonym">Amomum zingiber</name>
    <dbReference type="NCBI Taxonomy" id="94328"/>
    <lineage>
        <taxon>Eukaryota</taxon>
        <taxon>Viridiplantae</taxon>
        <taxon>Streptophyta</taxon>
        <taxon>Embryophyta</taxon>
        <taxon>Tracheophyta</taxon>
        <taxon>Spermatophyta</taxon>
        <taxon>Magnoliopsida</taxon>
        <taxon>Liliopsida</taxon>
        <taxon>Zingiberales</taxon>
        <taxon>Zingiberaceae</taxon>
        <taxon>Zingiber</taxon>
    </lineage>
</organism>
<evidence type="ECO:0000313" key="8">
    <source>
        <dbReference type="Proteomes" id="UP000734854"/>
    </source>
</evidence>
<dbReference type="GO" id="GO:0008270">
    <property type="term" value="F:zinc ion binding"/>
    <property type="evidence" value="ECO:0007669"/>
    <property type="project" value="UniProtKB-KW"/>
</dbReference>
<keyword evidence="5" id="KW-0472">Membrane</keyword>
<keyword evidence="2" id="KW-0863">Zinc-finger</keyword>
<feature type="transmembrane region" description="Helical" evidence="5">
    <location>
        <begin position="211"/>
        <end position="232"/>
    </location>
</feature>
<dbReference type="GO" id="GO:0004842">
    <property type="term" value="F:ubiquitin-protein transferase activity"/>
    <property type="evidence" value="ECO:0007669"/>
    <property type="project" value="TreeGrafter"/>
</dbReference>
<dbReference type="PANTHER" id="PTHR23012">
    <property type="entry name" value="RING/FYVE/PHD ZINC FINGER DOMAIN-CONTAINING"/>
    <property type="match status" value="1"/>
</dbReference>
<evidence type="ECO:0000259" key="6">
    <source>
        <dbReference type="Pfam" id="PF12906"/>
    </source>
</evidence>
<evidence type="ECO:0000256" key="3">
    <source>
        <dbReference type="ARBA" id="ARBA00022833"/>
    </source>
</evidence>
<sequence length="276" mass="31783">MVAAKENEEGGSEAAVASDERGGPLRRRRRRRREERIKEELNLEPSDCLWAMNHHIFLLLSPVCVESAMKKRKRDRQAWNPLAPALGLSRWRLFGAALFFQFAHRDCVQRWCDEKGSNVCEICLQTFEPGYTFSEKKALADVVVTIRLNHDPEILSYNEEDNGETGHNYEECSTSSQRGATFCRSVAIMLTVMLLVRHFFAVMMLSSGQYAFGILTVFVLRACGIVIPFYVVMRLIAMVQKAQLQHHLEQHQRRARMAIDEREEQVRFQHPIQIGS</sequence>